<keyword evidence="3" id="KW-1185">Reference proteome</keyword>
<reference evidence="2" key="1">
    <citation type="submission" date="2023-10" db="EMBL/GenBank/DDBJ databases">
        <title>Genome assemblies of two species of porcelain crab, Petrolisthes cinctipes and Petrolisthes manimaculis (Anomura: Porcellanidae).</title>
        <authorList>
            <person name="Angst P."/>
        </authorList>
    </citation>
    <scope>NUCLEOTIDE SEQUENCE</scope>
    <source>
        <strain evidence="2">PB745_01</strain>
        <tissue evidence="2">Gill</tissue>
    </source>
</reference>
<dbReference type="EMBL" id="JAWQEG010003127">
    <property type="protein sequence ID" value="KAK3867816.1"/>
    <property type="molecule type" value="Genomic_DNA"/>
</dbReference>
<comment type="caution">
    <text evidence="2">The sequence shown here is derived from an EMBL/GenBank/DDBJ whole genome shotgun (WGS) entry which is preliminary data.</text>
</comment>
<name>A0AAE1K7P7_PETCI</name>
<accession>A0AAE1K7P7</accession>
<protein>
    <submittedName>
        <fullName evidence="2">Uncharacterized protein</fullName>
    </submittedName>
</protein>
<dbReference type="AlphaFoldDB" id="A0AAE1K7P7"/>
<feature type="compositionally biased region" description="Basic and acidic residues" evidence="1">
    <location>
        <begin position="1"/>
        <end position="20"/>
    </location>
</feature>
<evidence type="ECO:0000313" key="2">
    <source>
        <dbReference type="EMBL" id="KAK3867816.1"/>
    </source>
</evidence>
<dbReference type="Proteomes" id="UP001286313">
    <property type="component" value="Unassembled WGS sequence"/>
</dbReference>
<proteinExistence type="predicted"/>
<evidence type="ECO:0000313" key="3">
    <source>
        <dbReference type="Proteomes" id="UP001286313"/>
    </source>
</evidence>
<sequence length="67" mass="7400">MLPDEKNKENQKNKENERNKLNWTTTTTTKRGESDQQLDGHAVADEIATLAKTIENSGGSKADLALT</sequence>
<organism evidence="2 3">
    <name type="scientific">Petrolisthes cinctipes</name>
    <name type="common">Flat porcelain crab</name>
    <dbReference type="NCBI Taxonomy" id="88211"/>
    <lineage>
        <taxon>Eukaryota</taxon>
        <taxon>Metazoa</taxon>
        <taxon>Ecdysozoa</taxon>
        <taxon>Arthropoda</taxon>
        <taxon>Crustacea</taxon>
        <taxon>Multicrustacea</taxon>
        <taxon>Malacostraca</taxon>
        <taxon>Eumalacostraca</taxon>
        <taxon>Eucarida</taxon>
        <taxon>Decapoda</taxon>
        <taxon>Pleocyemata</taxon>
        <taxon>Anomura</taxon>
        <taxon>Galatheoidea</taxon>
        <taxon>Porcellanidae</taxon>
        <taxon>Petrolisthes</taxon>
    </lineage>
</organism>
<gene>
    <name evidence="2" type="ORF">Pcinc_026758</name>
</gene>
<evidence type="ECO:0000256" key="1">
    <source>
        <dbReference type="SAM" id="MobiDB-lite"/>
    </source>
</evidence>
<feature type="region of interest" description="Disordered" evidence="1">
    <location>
        <begin position="1"/>
        <end position="40"/>
    </location>
</feature>